<keyword evidence="1 6" id="KW-0808">Transferase</keyword>
<organism evidence="6 7">
    <name type="scientific">Panacibacter ginsenosidivorans</name>
    <dbReference type="NCBI Taxonomy" id="1813871"/>
    <lineage>
        <taxon>Bacteria</taxon>
        <taxon>Pseudomonadati</taxon>
        <taxon>Bacteroidota</taxon>
        <taxon>Chitinophagia</taxon>
        <taxon>Chitinophagales</taxon>
        <taxon>Chitinophagaceae</taxon>
        <taxon>Panacibacter</taxon>
    </lineage>
</organism>
<keyword evidence="7" id="KW-1185">Reference proteome</keyword>
<dbReference type="SUPFAM" id="SSF55729">
    <property type="entry name" value="Acyl-CoA N-acyltransferases (Nat)"/>
    <property type="match status" value="1"/>
</dbReference>
<dbReference type="InterPro" id="IPR016181">
    <property type="entry name" value="Acyl_CoA_acyltransferase"/>
</dbReference>
<dbReference type="Gene3D" id="3.40.630.30">
    <property type="match status" value="1"/>
</dbReference>
<evidence type="ECO:0000256" key="2">
    <source>
        <dbReference type="ARBA" id="ARBA00023315"/>
    </source>
</evidence>
<dbReference type="CDD" id="cd04301">
    <property type="entry name" value="NAT_SF"/>
    <property type="match status" value="1"/>
</dbReference>
<dbReference type="Proteomes" id="UP000321533">
    <property type="component" value="Chromosome"/>
</dbReference>
<gene>
    <name evidence="6" type="ORF">FRZ67_02400</name>
</gene>
<dbReference type="EMBL" id="CP042435">
    <property type="protein sequence ID" value="QEC66211.1"/>
    <property type="molecule type" value="Genomic_DNA"/>
</dbReference>
<dbReference type="KEGG" id="pgin:FRZ67_02400"/>
<dbReference type="GO" id="GO:0016747">
    <property type="term" value="F:acyltransferase activity, transferring groups other than amino-acyl groups"/>
    <property type="evidence" value="ECO:0007669"/>
    <property type="project" value="InterPro"/>
</dbReference>
<name>A0A5B8V650_9BACT</name>
<dbReference type="PANTHER" id="PTHR43072:SF23">
    <property type="entry name" value="UPF0039 PROTEIN C11D3.02C"/>
    <property type="match status" value="1"/>
</dbReference>
<protein>
    <submittedName>
        <fullName evidence="6">N-acetyltransferase</fullName>
    </submittedName>
</protein>
<evidence type="ECO:0000259" key="5">
    <source>
        <dbReference type="PROSITE" id="PS51186"/>
    </source>
</evidence>
<comment type="catalytic activity">
    <reaction evidence="3">
        <text>L-methionine sulfoximine + acetyl-CoA = N-acetyl-L-methionine sulfoximine + CoA + H(+)</text>
        <dbReference type="Rhea" id="RHEA:47660"/>
        <dbReference type="ChEBI" id="CHEBI:15378"/>
        <dbReference type="ChEBI" id="CHEBI:57287"/>
        <dbReference type="ChEBI" id="CHEBI:57288"/>
        <dbReference type="ChEBI" id="CHEBI:87826"/>
        <dbReference type="ChEBI" id="CHEBI:87827"/>
    </reaction>
</comment>
<dbReference type="PANTHER" id="PTHR43072">
    <property type="entry name" value="N-ACETYLTRANSFERASE"/>
    <property type="match status" value="1"/>
</dbReference>
<proteinExistence type="predicted"/>
<accession>A0A5B8V650</accession>
<dbReference type="Pfam" id="PF00583">
    <property type="entry name" value="Acetyltransf_1"/>
    <property type="match status" value="1"/>
</dbReference>
<dbReference type="InterPro" id="IPR000182">
    <property type="entry name" value="GNAT_dom"/>
</dbReference>
<reference evidence="6 7" key="1">
    <citation type="journal article" date="2016" name="Int. J. Syst. Evol. Microbiol.">
        <title>Panacibacter ginsenosidivorans gen. nov., sp. nov., with ginsenoside converting activity isolated from soil of a ginseng field.</title>
        <authorList>
            <person name="Siddiqi M.Z."/>
            <person name="Muhammad Shafi S."/>
            <person name="Choi K.D."/>
            <person name="Im W.T."/>
        </authorList>
    </citation>
    <scope>NUCLEOTIDE SEQUENCE [LARGE SCALE GENOMIC DNA]</scope>
    <source>
        <strain evidence="6 7">Gsoil1550</strain>
    </source>
</reference>
<dbReference type="PROSITE" id="PS51186">
    <property type="entry name" value="GNAT"/>
    <property type="match status" value="1"/>
</dbReference>
<evidence type="ECO:0000256" key="4">
    <source>
        <dbReference type="ARBA" id="ARBA00051334"/>
    </source>
</evidence>
<evidence type="ECO:0000256" key="3">
    <source>
        <dbReference type="ARBA" id="ARBA00050603"/>
    </source>
</evidence>
<keyword evidence="2" id="KW-0012">Acyltransferase</keyword>
<sequence length="164" mass="18944">MVQTRIATDKDLPQILDIYNDAILNTTAVYDYEPHTLDMRRQWFETKQQQGFPVFVAEENNEVLGFSSIGPFRAWAGYKYSVENSIYVKDGQRGKGIGKLLMQPLIDAAKEMKLHTIIAGIDADNKLSIDFHKQFGFEEAGHLKQIGWKFDRWLDLVFMQLLIK</sequence>
<comment type="catalytic activity">
    <reaction evidence="4">
        <text>L-methionine sulfone + acetyl-CoA = N-acetyl-L-methionine sulfone + CoA + H(+)</text>
        <dbReference type="Rhea" id="RHEA:47656"/>
        <dbReference type="ChEBI" id="CHEBI:15378"/>
        <dbReference type="ChEBI" id="CHEBI:57287"/>
        <dbReference type="ChEBI" id="CHEBI:57288"/>
        <dbReference type="ChEBI" id="CHEBI:87824"/>
        <dbReference type="ChEBI" id="CHEBI:87825"/>
    </reaction>
</comment>
<dbReference type="FunFam" id="3.40.630.30:FF:000026">
    <property type="entry name" value="Phosphinothricin acetyltransferase"/>
    <property type="match status" value="1"/>
</dbReference>
<dbReference type="OrthoDB" id="9799096at2"/>
<feature type="domain" description="N-acetyltransferase" evidence="5">
    <location>
        <begin position="2"/>
        <end position="164"/>
    </location>
</feature>
<dbReference type="RefSeq" id="WP_147188011.1">
    <property type="nucleotide sequence ID" value="NZ_CP042435.1"/>
</dbReference>
<evidence type="ECO:0000313" key="7">
    <source>
        <dbReference type="Proteomes" id="UP000321533"/>
    </source>
</evidence>
<evidence type="ECO:0000256" key="1">
    <source>
        <dbReference type="ARBA" id="ARBA00022679"/>
    </source>
</evidence>
<dbReference type="AlphaFoldDB" id="A0A5B8V650"/>
<evidence type="ECO:0000313" key="6">
    <source>
        <dbReference type="EMBL" id="QEC66211.1"/>
    </source>
</evidence>